<reference evidence="6" key="2">
    <citation type="submission" date="2022-10" db="EMBL/GenBank/DDBJ databases">
        <authorList>
            <consortium name="ENA_rothamsted_submissions"/>
            <consortium name="culmorum"/>
            <person name="King R."/>
        </authorList>
    </citation>
    <scope>NUCLEOTIDE SEQUENCE</scope>
</reference>
<keyword evidence="4" id="KW-0150">Chloroplast</keyword>
<protein>
    <recommendedName>
        <fullName evidence="3">Uncharacterized protein ycf68</fullName>
    </recommendedName>
</protein>
<organism evidence="6 7">
    <name type="scientific">Phaedon cochleariae</name>
    <name type="common">Mustard beetle</name>
    <dbReference type="NCBI Taxonomy" id="80249"/>
    <lineage>
        <taxon>Eukaryota</taxon>
        <taxon>Metazoa</taxon>
        <taxon>Ecdysozoa</taxon>
        <taxon>Arthropoda</taxon>
        <taxon>Hexapoda</taxon>
        <taxon>Insecta</taxon>
        <taxon>Pterygota</taxon>
        <taxon>Neoptera</taxon>
        <taxon>Endopterygota</taxon>
        <taxon>Coleoptera</taxon>
        <taxon>Polyphaga</taxon>
        <taxon>Cucujiformia</taxon>
        <taxon>Chrysomeloidea</taxon>
        <taxon>Chrysomelidae</taxon>
        <taxon>Chrysomelinae</taxon>
        <taxon>Chrysomelini</taxon>
        <taxon>Phaedon</taxon>
    </lineage>
</organism>
<evidence type="ECO:0000313" key="6">
    <source>
        <dbReference type="EMBL" id="CAG9814100.1"/>
    </source>
</evidence>
<reference evidence="6" key="1">
    <citation type="submission" date="2022-01" db="EMBL/GenBank/DDBJ databases">
        <authorList>
            <person name="King R."/>
        </authorList>
    </citation>
    <scope>NUCLEOTIDE SEQUENCE</scope>
</reference>
<name>A0A9N9SC54_PHACE</name>
<dbReference type="PANTHER" id="PTHR34890">
    <property type="entry name" value="ORF16-LACZ FUSION PROTEIN-RELATED"/>
    <property type="match status" value="1"/>
</dbReference>
<evidence type="ECO:0000256" key="2">
    <source>
        <dbReference type="ARBA" id="ARBA00007638"/>
    </source>
</evidence>
<evidence type="ECO:0000256" key="5">
    <source>
        <dbReference type="ARBA" id="ARBA00022640"/>
    </source>
</evidence>
<evidence type="ECO:0000256" key="3">
    <source>
        <dbReference type="ARBA" id="ARBA00021456"/>
    </source>
</evidence>
<comment type="similarity">
    <text evidence="2">Belongs to the ycf68 family.</text>
</comment>
<accession>A0A9N9SC54</accession>
<dbReference type="AlphaFoldDB" id="A0A9N9SC54"/>
<proteinExistence type="inferred from homology"/>
<gene>
    <name evidence="6" type="ORF">PHAECO_LOCUS1708</name>
</gene>
<dbReference type="Pfam" id="PF10839">
    <property type="entry name" value="DUF2647"/>
    <property type="match status" value="1"/>
</dbReference>
<dbReference type="EMBL" id="OU896716">
    <property type="protein sequence ID" value="CAG9814100.1"/>
    <property type="molecule type" value="Genomic_DNA"/>
</dbReference>
<evidence type="ECO:0000256" key="4">
    <source>
        <dbReference type="ARBA" id="ARBA00022528"/>
    </source>
</evidence>
<dbReference type="Proteomes" id="UP001153737">
    <property type="component" value="Chromosome 10"/>
</dbReference>
<evidence type="ECO:0000256" key="1">
    <source>
        <dbReference type="ARBA" id="ARBA00004229"/>
    </source>
</evidence>
<evidence type="ECO:0000313" key="7">
    <source>
        <dbReference type="Proteomes" id="UP001153737"/>
    </source>
</evidence>
<keyword evidence="5" id="KW-0934">Plastid</keyword>
<dbReference type="InterPro" id="IPR022546">
    <property type="entry name" value="Uncharacterised_Ycf68"/>
</dbReference>
<keyword evidence="7" id="KW-1185">Reference proteome</keyword>
<sequence>MPRILLKERGAFGNADTGGAWLSSARATAGDKPEEGEDDVKSSCPLCPGRHTCYNGRDKGSRSREGELTPKTRPQFGLQAATRLHEAGIASNRRSAIRRRIDGAIQVRSNVDPTFYSLVGSGRSGGDHHGSSLLENPYIPYQCMDSYLSSAGLGWAVRVGEGQSLILKTSIRKSWGGKGGKALRSWFSCSWILSNHKNPELEWDSNSSPFEILRRVALWRAQYDESCKLCSGGSSCLSLASMVESVRGLIGGGLPCGGCQRFESAYLQLVNLADTKLYDSTQFFRFGSSIYYFSFMDVDKIFPFSSTLGWHSLKVKSEVQTRKGLRWIPRHPETRKGVVSDEMLRGVENKRRSGDSRIGEAVECRTLDGESPVAESITSLCSDPSSMGHVESRVNQQGPPCKAKYSWVTDSEVVP</sequence>
<comment type="subcellular location">
    <subcellularLocation>
        <location evidence="1">Plastid</location>
        <location evidence="1">Chloroplast</location>
    </subcellularLocation>
</comment>
<dbReference type="OrthoDB" id="585237at2759"/>